<proteinExistence type="predicted"/>
<dbReference type="InterPro" id="IPR011447">
    <property type="entry name" value="DUF1552"/>
</dbReference>
<dbReference type="PROSITE" id="PS51318">
    <property type="entry name" value="TAT"/>
    <property type="match status" value="1"/>
</dbReference>
<dbReference type="RefSeq" id="WP_345738423.1">
    <property type="nucleotide sequence ID" value="NZ_BAABIA010000010.1"/>
</dbReference>
<organism evidence="1 2">
    <name type="scientific">Prosthecobacter algae</name>
    <dbReference type="NCBI Taxonomy" id="1144682"/>
    <lineage>
        <taxon>Bacteria</taxon>
        <taxon>Pseudomonadati</taxon>
        <taxon>Verrucomicrobiota</taxon>
        <taxon>Verrucomicrobiia</taxon>
        <taxon>Verrucomicrobiales</taxon>
        <taxon>Verrucomicrobiaceae</taxon>
        <taxon>Prosthecobacter</taxon>
    </lineage>
</organism>
<protein>
    <submittedName>
        <fullName evidence="1">DUF1552 domain-containing protein</fullName>
    </submittedName>
</protein>
<evidence type="ECO:0000313" key="2">
    <source>
        <dbReference type="Proteomes" id="UP001499852"/>
    </source>
</evidence>
<dbReference type="InterPro" id="IPR006311">
    <property type="entry name" value="TAT_signal"/>
</dbReference>
<comment type="caution">
    <text evidence="1">The sequence shown here is derived from an EMBL/GenBank/DDBJ whole genome shotgun (WGS) entry which is preliminary data.</text>
</comment>
<sequence>MSNILSQRWLLNRRHFLRGLGTTMALPLLDAMMPLRVRAAAVVTKPRRSVFVYIPNGVNGMAWQVKQPGRGYELSPSLQPLEKHRGDFTVFSGLHHPNGLGQAHVCADTWLTGAKIDAQGGRKYENSISADQMMAESVGQQTRFSSLELSISSGTGQPFNSSTLAFSRDGVPLPAEDNPKNIFNRLFGEEKGGIAEQRARLTKRRSVLDAVLDAVLDDASDLRRGLGNEDRHKLDEYLHAVRDVEQRTERLDAWLDVPKPVIEAQSAAPFQRDVPKAQAGEYWRTMFDLIVLALRTDMTRVVTYMNGSEGNGLAIPEIGITQARHNLSHHNGDPVVLERLAKSDAFIMQQFAHFLDELRSIQDGEEPLLDRTMVLFGSGMSYGHSHCNSNLPILLAGGKGLGLKHGQHLDYNRPHLKEDYSLGYDEWRSLCGKPKDGKARLNNVLLTMMQKMEVNTESFVDSLGPVSEIV</sequence>
<evidence type="ECO:0000313" key="1">
    <source>
        <dbReference type="EMBL" id="GAA5147604.1"/>
    </source>
</evidence>
<reference evidence="2" key="1">
    <citation type="journal article" date="2019" name="Int. J. Syst. Evol. Microbiol.">
        <title>The Global Catalogue of Microorganisms (GCM) 10K type strain sequencing project: providing services to taxonomists for standard genome sequencing and annotation.</title>
        <authorList>
            <consortium name="The Broad Institute Genomics Platform"/>
            <consortium name="The Broad Institute Genome Sequencing Center for Infectious Disease"/>
            <person name="Wu L."/>
            <person name="Ma J."/>
        </authorList>
    </citation>
    <scope>NUCLEOTIDE SEQUENCE [LARGE SCALE GENOMIC DNA]</scope>
    <source>
        <strain evidence="2">JCM 18053</strain>
    </source>
</reference>
<accession>A0ABP9PLA2</accession>
<dbReference type="EMBL" id="BAABIA010000010">
    <property type="protein sequence ID" value="GAA5147604.1"/>
    <property type="molecule type" value="Genomic_DNA"/>
</dbReference>
<dbReference type="Proteomes" id="UP001499852">
    <property type="component" value="Unassembled WGS sequence"/>
</dbReference>
<dbReference type="Pfam" id="PF07586">
    <property type="entry name" value="HXXSHH"/>
    <property type="match status" value="1"/>
</dbReference>
<keyword evidence="2" id="KW-1185">Reference proteome</keyword>
<name>A0ABP9PLA2_9BACT</name>
<gene>
    <name evidence="1" type="ORF">GCM10023213_42480</name>
</gene>